<proteinExistence type="predicted"/>
<dbReference type="InParanoid" id="A0A7N2MHF7"/>
<dbReference type="GO" id="GO:0043111">
    <property type="term" value="P:replication fork arrest"/>
    <property type="evidence" value="ECO:0007669"/>
    <property type="project" value="TreeGrafter"/>
</dbReference>
<dbReference type="PANTHER" id="PTHR22940">
    <property type="entry name" value="TIMEOUT/TIMELESS-2"/>
    <property type="match status" value="1"/>
</dbReference>
<protein>
    <submittedName>
        <fullName evidence="1">Uncharacterized protein</fullName>
    </submittedName>
</protein>
<reference evidence="1" key="2">
    <citation type="submission" date="2021-01" db="UniProtKB">
        <authorList>
            <consortium name="EnsemblPlants"/>
        </authorList>
    </citation>
    <scope>IDENTIFICATION</scope>
</reference>
<reference evidence="1 2" key="1">
    <citation type="journal article" date="2016" name="G3 (Bethesda)">
        <title>First Draft Assembly and Annotation of the Genome of a California Endemic Oak Quercus lobata Nee (Fagaceae).</title>
        <authorList>
            <person name="Sork V.L."/>
            <person name="Fitz-Gibbon S.T."/>
            <person name="Puiu D."/>
            <person name="Crepeau M."/>
            <person name="Gugger P.F."/>
            <person name="Sherman R."/>
            <person name="Stevens K."/>
            <person name="Langley C.H."/>
            <person name="Pellegrini M."/>
            <person name="Salzberg S.L."/>
        </authorList>
    </citation>
    <scope>NUCLEOTIDE SEQUENCE [LARGE SCALE GENOMIC DNA]</scope>
    <source>
        <strain evidence="1 2">cv. SW786</strain>
    </source>
</reference>
<dbReference type="EMBL" id="LRBV02000009">
    <property type="status" value="NOT_ANNOTATED_CDS"/>
    <property type="molecule type" value="Genomic_DNA"/>
</dbReference>
<dbReference type="GO" id="GO:0003677">
    <property type="term" value="F:DNA binding"/>
    <property type="evidence" value="ECO:0007669"/>
    <property type="project" value="TreeGrafter"/>
</dbReference>
<dbReference type="EnsemblPlants" id="QL09p011903:mrna">
    <property type="protein sequence ID" value="QL09p011903:mrna"/>
    <property type="gene ID" value="QL09p011903"/>
</dbReference>
<dbReference type="Gramene" id="QL09p011903:mrna">
    <property type="protein sequence ID" value="QL09p011903:mrna"/>
    <property type="gene ID" value="QL09p011903"/>
</dbReference>
<dbReference type="PANTHER" id="PTHR22940:SF4">
    <property type="entry name" value="PROTEIN TIMELESS HOMOLOG"/>
    <property type="match status" value="1"/>
</dbReference>
<dbReference type="InterPro" id="IPR044998">
    <property type="entry name" value="Timeless"/>
</dbReference>
<dbReference type="AlphaFoldDB" id="A0A7N2MHF7"/>
<dbReference type="GO" id="GO:0031298">
    <property type="term" value="C:replication fork protection complex"/>
    <property type="evidence" value="ECO:0007669"/>
    <property type="project" value="TreeGrafter"/>
</dbReference>
<organism evidence="1 2">
    <name type="scientific">Quercus lobata</name>
    <name type="common">Valley oak</name>
    <dbReference type="NCBI Taxonomy" id="97700"/>
    <lineage>
        <taxon>Eukaryota</taxon>
        <taxon>Viridiplantae</taxon>
        <taxon>Streptophyta</taxon>
        <taxon>Embryophyta</taxon>
        <taxon>Tracheophyta</taxon>
        <taxon>Spermatophyta</taxon>
        <taxon>Magnoliopsida</taxon>
        <taxon>eudicotyledons</taxon>
        <taxon>Gunneridae</taxon>
        <taxon>Pentapetalae</taxon>
        <taxon>rosids</taxon>
        <taxon>fabids</taxon>
        <taxon>Fagales</taxon>
        <taxon>Fagaceae</taxon>
        <taxon>Quercus</taxon>
    </lineage>
</organism>
<dbReference type="Proteomes" id="UP000594261">
    <property type="component" value="Chromosome 9"/>
</dbReference>
<dbReference type="GO" id="GO:0006281">
    <property type="term" value="P:DNA repair"/>
    <property type="evidence" value="ECO:0007669"/>
    <property type="project" value="TreeGrafter"/>
</dbReference>
<accession>A0A7N2MHF7</accession>
<name>A0A7N2MHF7_QUELO</name>
<dbReference type="GO" id="GO:0000076">
    <property type="term" value="P:DNA replication checkpoint signaling"/>
    <property type="evidence" value="ECO:0007669"/>
    <property type="project" value="TreeGrafter"/>
</dbReference>
<evidence type="ECO:0000313" key="2">
    <source>
        <dbReference type="Proteomes" id="UP000594261"/>
    </source>
</evidence>
<keyword evidence="2" id="KW-1185">Reference proteome</keyword>
<evidence type="ECO:0000313" key="1">
    <source>
        <dbReference type="EnsemblPlants" id="QL09p011903:mrna"/>
    </source>
</evidence>
<sequence>MERESERDPRRKKRLSLDGEMERKIKDLYKKFKDDQHCSRLIAEVLEPDGKVSPAQISNKLRQLGLKVAQRKKMRYDDDHDGDGKAVEKVSNLHYSDDMEGSLLRPLHKRKTVSAFSEDQEDMIRALYEK</sequence>